<dbReference type="InterPro" id="IPR043502">
    <property type="entry name" value="DNA/RNA_pol_sf"/>
</dbReference>
<organism evidence="2 3">
    <name type="scientific">Rehmannia glutinosa</name>
    <name type="common">Chinese foxglove</name>
    <dbReference type="NCBI Taxonomy" id="99300"/>
    <lineage>
        <taxon>Eukaryota</taxon>
        <taxon>Viridiplantae</taxon>
        <taxon>Streptophyta</taxon>
        <taxon>Embryophyta</taxon>
        <taxon>Tracheophyta</taxon>
        <taxon>Spermatophyta</taxon>
        <taxon>Magnoliopsida</taxon>
        <taxon>eudicotyledons</taxon>
        <taxon>Gunneridae</taxon>
        <taxon>Pentapetalae</taxon>
        <taxon>asterids</taxon>
        <taxon>lamiids</taxon>
        <taxon>Lamiales</taxon>
        <taxon>Orobanchaceae</taxon>
        <taxon>Rehmannieae</taxon>
        <taxon>Rehmannia</taxon>
    </lineage>
</organism>
<gene>
    <name evidence="2" type="ORF">DH2020_014561</name>
</gene>
<dbReference type="PANTHER" id="PTHR11439">
    <property type="entry name" value="GAG-POL-RELATED RETROTRANSPOSON"/>
    <property type="match status" value="1"/>
</dbReference>
<protein>
    <recommendedName>
        <fullName evidence="1">Reverse transcriptase Ty1/copia-type domain-containing protein</fullName>
    </recommendedName>
</protein>
<evidence type="ECO:0000313" key="3">
    <source>
        <dbReference type="Proteomes" id="UP001318860"/>
    </source>
</evidence>
<dbReference type="CDD" id="cd09272">
    <property type="entry name" value="RNase_HI_RT_Ty1"/>
    <property type="match status" value="1"/>
</dbReference>
<dbReference type="Pfam" id="PF07727">
    <property type="entry name" value="RVT_2"/>
    <property type="match status" value="1"/>
</dbReference>
<comment type="caution">
    <text evidence="2">The sequence shown here is derived from an EMBL/GenBank/DDBJ whole genome shotgun (WGS) entry which is preliminary data.</text>
</comment>
<accession>A0ABR0WX99</accession>
<evidence type="ECO:0000313" key="2">
    <source>
        <dbReference type="EMBL" id="KAK6151926.1"/>
    </source>
</evidence>
<dbReference type="EMBL" id="JABTTQ020000007">
    <property type="protein sequence ID" value="KAK6151926.1"/>
    <property type="molecule type" value="Genomic_DNA"/>
</dbReference>
<name>A0ABR0WX99_REHGL</name>
<sequence>MDVKSAFLNGDLEEEIYMVQPEGCVVSGKENKVCKLLKSLYGLKQAPKQWYEKFNQVLLSDGFTSIEVDRCVYTKLVDNECVIISLYVDDMLIFGSNLDLIYKTKEFLASNFDMKDMGEASVILGIKIIRKNNNIMLTQEHYVEKLLKKFGHFDVKPVSTPYDANTQLKKNLGDPVAQSEYAQIIGSLLHLMNFSRPDIAYVVCRLSRYTHNPNRDHWTALVRLMKYLRGTMNYGILYSGFPSVLEGFSDANWISDSDEIKSTSGYIFTLGGGAITWKSAKQTIIAKSTMESEFVALELAGNEAEWLKNFLEIFHGFKTNTFDSMHCDCQAAIAIAKNKTFNGKNRHIRLRHDVVKQQLNDGVISIDYVKSK</sequence>
<reference evidence="2 3" key="1">
    <citation type="journal article" date="2021" name="Comput. Struct. Biotechnol. J.">
        <title>De novo genome assembly of the potent medicinal plant Rehmannia glutinosa using nanopore technology.</title>
        <authorList>
            <person name="Ma L."/>
            <person name="Dong C."/>
            <person name="Song C."/>
            <person name="Wang X."/>
            <person name="Zheng X."/>
            <person name="Niu Y."/>
            <person name="Chen S."/>
            <person name="Feng W."/>
        </authorList>
    </citation>
    <scope>NUCLEOTIDE SEQUENCE [LARGE SCALE GENOMIC DNA]</scope>
    <source>
        <strain evidence="2">DH-2019</strain>
    </source>
</reference>
<proteinExistence type="predicted"/>
<evidence type="ECO:0000259" key="1">
    <source>
        <dbReference type="Pfam" id="PF07727"/>
    </source>
</evidence>
<dbReference type="SUPFAM" id="SSF56672">
    <property type="entry name" value="DNA/RNA polymerases"/>
    <property type="match status" value="1"/>
</dbReference>
<dbReference type="Proteomes" id="UP001318860">
    <property type="component" value="Unassembled WGS sequence"/>
</dbReference>
<dbReference type="PANTHER" id="PTHR11439:SF521">
    <property type="entry name" value="RNA-DIRECTED DNA POLYMERASE"/>
    <property type="match status" value="1"/>
</dbReference>
<keyword evidence="3" id="KW-1185">Reference proteome</keyword>
<dbReference type="InterPro" id="IPR013103">
    <property type="entry name" value="RVT_2"/>
</dbReference>
<feature type="domain" description="Reverse transcriptase Ty1/copia-type" evidence="1">
    <location>
        <begin position="1"/>
        <end position="162"/>
    </location>
</feature>